<organism evidence="3 4">
    <name type="scientific">Edaphochlamys debaryana</name>
    <dbReference type="NCBI Taxonomy" id="47281"/>
    <lineage>
        <taxon>Eukaryota</taxon>
        <taxon>Viridiplantae</taxon>
        <taxon>Chlorophyta</taxon>
        <taxon>core chlorophytes</taxon>
        <taxon>Chlorophyceae</taxon>
        <taxon>CS clade</taxon>
        <taxon>Chlamydomonadales</taxon>
        <taxon>Chlamydomonadales incertae sedis</taxon>
        <taxon>Edaphochlamys</taxon>
    </lineage>
</organism>
<reference evidence="3" key="1">
    <citation type="journal article" date="2020" name="bioRxiv">
        <title>Comparative genomics of Chlamydomonas.</title>
        <authorList>
            <person name="Craig R.J."/>
            <person name="Hasan A.R."/>
            <person name="Ness R.W."/>
            <person name="Keightley P.D."/>
        </authorList>
    </citation>
    <scope>NUCLEOTIDE SEQUENCE</scope>
    <source>
        <strain evidence="3">CCAP 11/70</strain>
    </source>
</reference>
<feature type="compositionally biased region" description="Pro residues" evidence="1">
    <location>
        <begin position="523"/>
        <end position="541"/>
    </location>
</feature>
<gene>
    <name evidence="3" type="ORF">HYH03_006074</name>
</gene>
<accession>A0A836C0K5</accession>
<dbReference type="AlphaFoldDB" id="A0A836C0K5"/>
<name>A0A836C0K5_9CHLO</name>
<evidence type="ECO:0000313" key="3">
    <source>
        <dbReference type="EMBL" id="KAG2495835.1"/>
    </source>
</evidence>
<feature type="compositionally biased region" description="Pro residues" evidence="1">
    <location>
        <begin position="559"/>
        <end position="575"/>
    </location>
</feature>
<sequence length="937" mass="96937">MHAAAGPRSPAAWPSSLLTERYQSRAAGGGGAPPPELHRCSASCPEADALRRKQQQEAQEEERRKQQHQSCSSTQAPSGRRTADPHSPGRPCRAKQQRTAADGGGGGGDPGNEPGQRTSCHPGQRPLRSYRTSSFSSLPAFTAALLPLLLALLMLPLVPPAAAACPPMPTLSPNTTQRCTWEYDQTLCQLTLWCLKCGSPPQLVFTALNIDDCSSQGSSYVDINCAGFAVVAARAAQPPAGASFTSSATARAAGAAGLDTSIPAAQSPVTAVSATVTALSAGTTARAALSTGAAVCPWHGRSLSSSGAARTPAGASRPSRPTAFAAVTASAASIPYTTHAADAAAGSSIPANAAVAGSFTSISAYPALTSTCSAITSSRSAGAAPIPSFPSTPPCPTAFAAVSASTTPFRAWHYPAPTAKATCTPAAAAGTSFSSLASRPTAVTALPAISLTSSPNPADSAITTPCAAIAPRAAAPGTRDDPPAATVCPWHDHPTAAARTSRAAAGTARTPAQASQPTGPLAPGLPQPALPAPAREPPGSPPLAWHDQPSDTSGRRPPILRPPSPPPRPPMPLPIPYQIRQGYQLQIGYAIPQRLTNTTQADLEKQISSQLSIPVDDVDITVTGNYISAVYMLRYIPDPMHPQCDLSTSIAMCATLCVQLSLSNCSQVVCECVSGYMERIPFFPHAPATPASSNPFSSHRRHVLSDAQHEAQHGADLDLDPVLGHATESLAQHGRHLAQGQVQEYVVTEMATQFVLVDGQTNTADFLNKIFNQPIYMDSWQVTNPTAGNVTLSSSFNITVRNPDGSDTPVLTVVDSDLTADIVKVTGLSTDLVLIEIPGEVVAIPQPEKDCPSPQLGVLCGADAVGAIVGIALGGVVVLGLLLMAVLYARRGRMAKVVVMDDFAWARKYAHIVPTNVIASPYVTQYGNPAANTNVYG</sequence>
<evidence type="ECO:0000313" key="4">
    <source>
        <dbReference type="Proteomes" id="UP000612055"/>
    </source>
</evidence>
<keyword evidence="2" id="KW-1133">Transmembrane helix</keyword>
<feature type="compositionally biased region" description="Low complexity" evidence="1">
    <location>
        <begin position="496"/>
        <end position="522"/>
    </location>
</feature>
<evidence type="ECO:0000256" key="1">
    <source>
        <dbReference type="SAM" id="MobiDB-lite"/>
    </source>
</evidence>
<proteinExistence type="predicted"/>
<feature type="transmembrane region" description="Helical" evidence="2">
    <location>
        <begin position="864"/>
        <end position="888"/>
    </location>
</feature>
<comment type="caution">
    <text evidence="3">The sequence shown here is derived from an EMBL/GenBank/DDBJ whole genome shotgun (WGS) entry which is preliminary data.</text>
</comment>
<keyword evidence="2" id="KW-0812">Transmembrane</keyword>
<dbReference type="Proteomes" id="UP000612055">
    <property type="component" value="Unassembled WGS sequence"/>
</dbReference>
<dbReference type="EMBL" id="JAEHOE010000022">
    <property type="protein sequence ID" value="KAG2495835.1"/>
    <property type="molecule type" value="Genomic_DNA"/>
</dbReference>
<protein>
    <submittedName>
        <fullName evidence="3">Uncharacterized protein</fullName>
    </submittedName>
</protein>
<feature type="region of interest" description="Disordered" evidence="1">
    <location>
        <begin position="496"/>
        <end position="576"/>
    </location>
</feature>
<feature type="region of interest" description="Disordered" evidence="1">
    <location>
        <begin position="1"/>
        <end position="126"/>
    </location>
</feature>
<dbReference type="OrthoDB" id="547337at2759"/>
<keyword evidence="4" id="KW-1185">Reference proteome</keyword>
<evidence type="ECO:0000256" key="2">
    <source>
        <dbReference type="SAM" id="Phobius"/>
    </source>
</evidence>
<keyword evidence="2" id="KW-0472">Membrane</keyword>